<accession>A0A369W1K4</accession>
<keyword evidence="3" id="KW-0804">Transcription</keyword>
<dbReference type="SUPFAM" id="SSF48008">
    <property type="entry name" value="GntR ligand-binding domain-like"/>
    <property type="match status" value="1"/>
</dbReference>
<dbReference type="EMBL" id="QQNH01000017">
    <property type="protein sequence ID" value="RDE08418.1"/>
    <property type="molecule type" value="Genomic_DNA"/>
</dbReference>
<organism evidence="5 6">
    <name type="scientific">Pelagibacterium lacus</name>
    <dbReference type="NCBI Taxonomy" id="2282655"/>
    <lineage>
        <taxon>Bacteria</taxon>
        <taxon>Pseudomonadati</taxon>
        <taxon>Pseudomonadota</taxon>
        <taxon>Alphaproteobacteria</taxon>
        <taxon>Hyphomicrobiales</taxon>
        <taxon>Devosiaceae</taxon>
        <taxon>Pelagibacterium</taxon>
    </lineage>
</organism>
<proteinExistence type="predicted"/>
<keyword evidence="2" id="KW-0238">DNA-binding</keyword>
<evidence type="ECO:0000256" key="1">
    <source>
        <dbReference type="ARBA" id="ARBA00023015"/>
    </source>
</evidence>
<dbReference type="GO" id="GO:0003700">
    <property type="term" value="F:DNA-binding transcription factor activity"/>
    <property type="evidence" value="ECO:0007669"/>
    <property type="project" value="InterPro"/>
</dbReference>
<evidence type="ECO:0000313" key="5">
    <source>
        <dbReference type="EMBL" id="RDE08418.1"/>
    </source>
</evidence>
<evidence type="ECO:0000256" key="2">
    <source>
        <dbReference type="ARBA" id="ARBA00023125"/>
    </source>
</evidence>
<dbReference type="GO" id="GO:0003677">
    <property type="term" value="F:DNA binding"/>
    <property type="evidence" value="ECO:0007669"/>
    <property type="project" value="UniProtKB-KW"/>
</dbReference>
<reference evidence="6" key="1">
    <citation type="submission" date="2018-07" db="EMBL/GenBank/DDBJ databases">
        <authorList>
            <person name="Liu B.-T."/>
            <person name="Du Z."/>
        </authorList>
    </citation>
    <scope>NUCLEOTIDE SEQUENCE [LARGE SCALE GENOMIC DNA]</scope>
    <source>
        <strain evidence="6">XYN52</strain>
    </source>
</reference>
<dbReference type="InterPro" id="IPR011711">
    <property type="entry name" value="GntR_C"/>
</dbReference>
<dbReference type="AlphaFoldDB" id="A0A369W1K4"/>
<dbReference type="PANTHER" id="PTHR43537:SF45">
    <property type="entry name" value="GNTR FAMILY REGULATORY PROTEIN"/>
    <property type="match status" value="1"/>
</dbReference>
<dbReference type="SMART" id="SM00895">
    <property type="entry name" value="FCD"/>
    <property type="match status" value="1"/>
</dbReference>
<dbReference type="Gene3D" id="1.10.10.10">
    <property type="entry name" value="Winged helix-like DNA-binding domain superfamily/Winged helix DNA-binding domain"/>
    <property type="match status" value="1"/>
</dbReference>
<dbReference type="PANTHER" id="PTHR43537">
    <property type="entry name" value="TRANSCRIPTIONAL REGULATOR, GNTR FAMILY"/>
    <property type="match status" value="1"/>
</dbReference>
<dbReference type="InterPro" id="IPR036390">
    <property type="entry name" value="WH_DNA-bd_sf"/>
</dbReference>
<keyword evidence="1" id="KW-0805">Transcription regulation</keyword>
<dbReference type="Pfam" id="PF07729">
    <property type="entry name" value="FCD"/>
    <property type="match status" value="1"/>
</dbReference>
<dbReference type="PROSITE" id="PS50949">
    <property type="entry name" value="HTH_GNTR"/>
    <property type="match status" value="1"/>
</dbReference>
<dbReference type="InterPro" id="IPR008920">
    <property type="entry name" value="TF_FadR/GntR_C"/>
</dbReference>
<dbReference type="InterPro" id="IPR036388">
    <property type="entry name" value="WH-like_DNA-bd_sf"/>
</dbReference>
<dbReference type="SMART" id="SM00345">
    <property type="entry name" value="HTH_GNTR"/>
    <property type="match status" value="1"/>
</dbReference>
<dbReference type="InterPro" id="IPR000524">
    <property type="entry name" value="Tscrpt_reg_HTH_GntR"/>
</dbReference>
<sequence>MGHDDTIFFTSFMTSADQTYAFLTPNPELPRGSLTNHVTQQLRRAIIGMRLRPGTMIDKAEICARLGVSRSPVATAFARLEGEGLLEIIPQRGTMVSYVSFDAVREYVFIRKALEGEIVRALASAHEPGLLDRLHANIAQQEACTEPEDRERYDRHDLQFHRMLTDALGFRRLQAMVDSARGHLDRMRRMTNSSLRMRESIGEHLAIIKAIAKGDGQGAATVMHAHLDSIITEMQGLRHKHPDLFDDRKR</sequence>
<dbReference type="Gene3D" id="1.20.120.530">
    <property type="entry name" value="GntR ligand-binding domain-like"/>
    <property type="match status" value="1"/>
</dbReference>
<name>A0A369W1K4_9HYPH</name>
<protein>
    <submittedName>
        <fullName evidence="5">GntR family transcriptional regulator</fullName>
    </submittedName>
</protein>
<evidence type="ECO:0000313" key="6">
    <source>
        <dbReference type="Proteomes" id="UP000253759"/>
    </source>
</evidence>
<dbReference type="SUPFAM" id="SSF46785">
    <property type="entry name" value="Winged helix' DNA-binding domain"/>
    <property type="match status" value="1"/>
</dbReference>
<feature type="domain" description="HTH gntR-type" evidence="4">
    <location>
        <begin position="32"/>
        <end position="99"/>
    </location>
</feature>
<comment type="caution">
    <text evidence="5">The sequence shown here is derived from an EMBL/GenBank/DDBJ whole genome shotgun (WGS) entry which is preliminary data.</text>
</comment>
<dbReference type="CDD" id="cd07377">
    <property type="entry name" value="WHTH_GntR"/>
    <property type="match status" value="1"/>
</dbReference>
<dbReference type="Pfam" id="PF00392">
    <property type="entry name" value="GntR"/>
    <property type="match status" value="1"/>
</dbReference>
<evidence type="ECO:0000256" key="3">
    <source>
        <dbReference type="ARBA" id="ARBA00023163"/>
    </source>
</evidence>
<keyword evidence="6" id="KW-1185">Reference proteome</keyword>
<gene>
    <name evidence="5" type="ORF">DVH29_11860</name>
</gene>
<evidence type="ECO:0000259" key="4">
    <source>
        <dbReference type="PROSITE" id="PS50949"/>
    </source>
</evidence>
<dbReference type="Proteomes" id="UP000253759">
    <property type="component" value="Unassembled WGS sequence"/>
</dbReference>